<keyword evidence="5" id="KW-1185">Reference proteome</keyword>
<dbReference type="PANTHER" id="PTHR12406">
    <property type="entry name" value="CALCIUM-INDEPENDENT PHOSPHOLIPASE A2 IPLA2 -RELATED"/>
    <property type="match status" value="1"/>
</dbReference>
<keyword evidence="2" id="KW-0442">Lipid degradation</keyword>
<dbReference type="PROSITE" id="PS51635">
    <property type="entry name" value="PNPLA"/>
    <property type="match status" value="1"/>
</dbReference>
<dbReference type="GO" id="GO:0004806">
    <property type="term" value="F:triacylglycerol lipase activity"/>
    <property type="evidence" value="ECO:0007669"/>
    <property type="project" value="TreeGrafter"/>
</dbReference>
<evidence type="ECO:0000256" key="2">
    <source>
        <dbReference type="PROSITE-ProRule" id="PRU01161"/>
    </source>
</evidence>
<feature type="short sequence motif" description="GXSXG" evidence="2">
    <location>
        <begin position="46"/>
        <end position="50"/>
    </location>
</feature>
<reference evidence="4 5" key="1">
    <citation type="submission" date="2018-11" db="EMBL/GenBank/DDBJ databases">
        <title>Genomic Encyclopedia of Type Strains, Phase IV (KMG-IV): sequencing the most valuable type-strain genomes for metagenomic binning, comparative biology and taxonomic classification.</title>
        <authorList>
            <person name="Goeker M."/>
        </authorList>
    </citation>
    <scope>NUCLEOTIDE SEQUENCE [LARGE SCALE GENOMIC DNA]</scope>
    <source>
        <strain evidence="4 5">DSM 100316</strain>
    </source>
</reference>
<dbReference type="Proteomes" id="UP000275394">
    <property type="component" value="Unassembled WGS sequence"/>
</dbReference>
<gene>
    <name evidence="4" type="ORF">EDC56_1684</name>
</gene>
<dbReference type="InterPro" id="IPR016035">
    <property type="entry name" value="Acyl_Trfase/lysoPLipase"/>
</dbReference>
<evidence type="ECO:0000313" key="5">
    <source>
        <dbReference type="Proteomes" id="UP000275394"/>
    </source>
</evidence>
<dbReference type="GO" id="GO:0019433">
    <property type="term" value="P:triglyceride catabolic process"/>
    <property type="evidence" value="ECO:0007669"/>
    <property type="project" value="TreeGrafter"/>
</dbReference>
<dbReference type="AlphaFoldDB" id="A0A3N2DPK8"/>
<feature type="active site" description="Proton acceptor" evidence="2">
    <location>
        <position position="250"/>
    </location>
</feature>
<feature type="short sequence motif" description="DGA/G" evidence="2">
    <location>
        <begin position="250"/>
        <end position="252"/>
    </location>
</feature>
<evidence type="ECO:0000313" key="4">
    <source>
        <dbReference type="EMBL" id="ROS01255.1"/>
    </source>
</evidence>
<dbReference type="Pfam" id="PF01734">
    <property type="entry name" value="Patatin"/>
    <property type="match status" value="1"/>
</dbReference>
<keyword evidence="1 2" id="KW-0443">Lipid metabolism</keyword>
<feature type="active site" description="Nucleophile" evidence="2">
    <location>
        <position position="48"/>
    </location>
</feature>
<dbReference type="PANTHER" id="PTHR12406:SF7">
    <property type="entry name" value="PATATIN-LIKE PHOSPHOLIPASE DOMAIN-CONTAINING PROTEIN 4"/>
    <property type="match status" value="1"/>
</dbReference>
<feature type="short sequence motif" description="GXGXXG" evidence="2">
    <location>
        <begin position="19"/>
        <end position="24"/>
    </location>
</feature>
<evidence type="ECO:0000256" key="1">
    <source>
        <dbReference type="ARBA" id="ARBA00023098"/>
    </source>
</evidence>
<sequence>MTKIENRQPNKLTAYCLQGGGALGAYELGAMKGLAEKGYQANVVTGISIGAINAAIYASYLPPSEDKDNVEQWGSVIEKLESFWQDVTVDVDLFRPPQWLREYQPIGEITKALEPLYHGLNWLNQCISRPYNPGMYTLDWKTFLPFSPFFCTALCDTTRLRNTLEKYITRDNLAYLNNKDKVDRVRLTVLATEIKNGKITLFSNFDIKDDDVNSAWNVSSDEISIDNILASGAFPPGFPMVECDGKEYWDGGLFQNNSTRTAIRSLHLMAAELDTPNLELELFNMSLYPSGQEVPRNFFELYTTTGELRFEEKDYIWEDIHRKTLEYRKFAEMVKEKYPNDNELFSMDGFKKLNAYREINFIEVKLEGHNSDPTMIEKLLDPSGDFTVFSIENRIKDGVLAAKKALAEQVAKAPKVTTVTTKTTKVKKTSIKAGETVKES</sequence>
<dbReference type="InterPro" id="IPR033562">
    <property type="entry name" value="PLPL"/>
</dbReference>
<accession>A0A3N2DPK8</accession>
<dbReference type="GO" id="GO:0055088">
    <property type="term" value="P:lipid homeostasis"/>
    <property type="evidence" value="ECO:0007669"/>
    <property type="project" value="TreeGrafter"/>
</dbReference>
<dbReference type="EMBL" id="RKHR01000004">
    <property type="protein sequence ID" value="ROS01255.1"/>
    <property type="molecule type" value="Genomic_DNA"/>
</dbReference>
<dbReference type="Gene3D" id="3.40.1090.10">
    <property type="entry name" value="Cytosolic phospholipase A2 catalytic domain"/>
    <property type="match status" value="2"/>
</dbReference>
<dbReference type="OrthoDB" id="9798773at2"/>
<dbReference type="GO" id="GO:0005737">
    <property type="term" value="C:cytoplasm"/>
    <property type="evidence" value="ECO:0007669"/>
    <property type="project" value="TreeGrafter"/>
</dbReference>
<dbReference type="SUPFAM" id="SSF52151">
    <property type="entry name" value="FabD/lysophospholipase-like"/>
    <property type="match status" value="1"/>
</dbReference>
<feature type="domain" description="PNPLA" evidence="3">
    <location>
        <begin position="15"/>
        <end position="263"/>
    </location>
</feature>
<dbReference type="RefSeq" id="WP_123712068.1">
    <property type="nucleotide sequence ID" value="NZ_RKHR01000004.1"/>
</dbReference>
<dbReference type="InterPro" id="IPR002641">
    <property type="entry name" value="PNPLA_dom"/>
</dbReference>
<dbReference type="GO" id="GO:0016020">
    <property type="term" value="C:membrane"/>
    <property type="evidence" value="ECO:0007669"/>
    <property type="project" value="TreeGrafter"/>
</dbReference>
<evidence type="ECO:0000259" key="3">
    <source>
        <dbReference type="PROSITE" id="PS51635"/>
    </source>
</evidence>
<name>A0A3N2DPK8_9GAMM</name>
<comment type="caution">
    <text evidence="4">The sequence shown here is derived from an EMBL/GenBank/DDBJ whole genome shotgun (WGS) entry which is preliminary data.</text>
</comment>
<dbReference type="GO" id="GO:0005811">
    <property type="term" value="C:lipid droplet"/>
    <property type="evidence" value="ECO:0007669"/>
    <property type="project" value="TreeGrafter"/>
</dbReference>
<proteinExistence type="predicted"/>
<keyword evidence="2" id="KW-0378">Hydrolase</keyword>
<protein>
    <submittedName>
        <fullName evidence="4">Patatin-like phospholipase</fullName>
    </submittedName>
</protein>
<organism evidence="4 5">
    <name type="scientific">Sinobacterium caligoides</name>
    <dbReference type="NCBI Taxonomy" id="933926"/>
    <lineage>
        <taxon>Bacteria</taxon>
        <taxon>Pseudomonadati</taxon>
        <taxon>Pseudomonadota</taxon>
        <taxon>Gammaproteobacteria</taxon>
        <taxon>Cellvibrionales</taxon>
        <taxon>Spongiibacteraceae</taxon>
        <taxon>Sinobacterium</taxon>
    </lineage>
</organism>